<name>A0ABZ0W0A2_9BACT</name>
<feature type="domain" description="Peptidase M28" evidence="1">
    <location>
        <begin position="13"/>
        <end position="224"/>
    </location>
</feature>
<gene>
    <name evidence="2" type="ORF">U0035_13475</name>
</gene>
<dbReference type="InterPro" id="IPR007484">
    <property type="entry name" value="Peptidase_M28"/>
</dbReference>
<dbReference type="Gene3D" id="3.40.630.10">
    <property type="entry name" value="Zn peptidases"/>
    <property type="match status" value="1"/>
</dbReference>
<protein>
    <submittedName>
        <fullName evidence="2">M28 family peptidase</fullName>
    </submittedName>
</protein>
<proteinExistence type="predicted"/>
<evidence type="ECO:0000313" key="3">
    <source>
        <dbReference type="Proteomes" id="UP001325680"/>
    </source>
</evidence>
<dbReference type="SUPFAM" id="SSF53187">
    <property type="entry name" value="Zn-dependent exopeptidases"/>
    <property type="match status" value="1"/>
</dbReference>
<organism evidence="2 3">
    <name type="scientific">Niabella yanshanensis</name>
    <dbReference type="NCBI Taxonomy" id="577386"/>
    <lineage>
        <taxon>Bacteria</taxon>
        <taxon>Pseudomonadati</taxon>
        <taxon>Bacteroidota</taxon>
        <taxon>Chitinophagia</taxon>
        <taxon>Chitinophagales</taxon>
        <taxon>Chitinophagaceae</taxon>
        <taxon>Niabella</taxon>
    </lineage>
</organism>
<dbReference type="InterPro" id="IPR045175">
    <property type="entry name" value="M28_fam"/>
</dbReference>
<accession>A0ABZ0W0A2</accession>
<dbReference type="PANTHER" id="PTHR12147:SF26">
    <property type="entry name" value="PEPTIDASE M28 DOMAIN-CONTAINING PROTEIN"/>
    <property type="match status" value="1"/>
</dbReference>
<dbReference type="InterPro" id="IPR018247">
    <property type="entry name" value="EF_Hand_1_Ca_BS"/>
</dbReference>
<dbReference type="RefSeq" id="WP_211316386.1">
    <property type="nucleotide sequence ID" value="NZ_CP139960.1"/>
</dbReference>
<dbReference type="Proteomes" id="UP001325680">
    <property type="component" value="Chromosome"/>
</dbReference>
<keyword evidence="3" id="KW-1185">Reference proteome</keyword>
<dbReference type="EMBL" id="CP139960">
    <property type="protein sequence ID" value="WQD36678.1"/>
    <property type="molecule type" value="Genomic_DNA"/>
</dbReference>
<evidence type="ECO:0000313" key="2">
    <source>
        <dbReference type="EMBL" id="WQD36678.1"/>
    </source>
</evidence>
<reference evidence="2 3" key="1">
    <citation type="submission" date="2023-12" db="EMBL/GenBank/DDBJ databases">
        <title>Genome sequencing and assembly of bacterial species from a model synthetic community.</title>
        <authorList>
            <person name="Hogle S.L."/>
        </authorList>
    </citation>
    <scope>NUCLEOTIDE SEQUENCE [LARGE SCALE GENOMIC DNA]</scope>
    <source>
        <strain evidence="2 3">HAMBI_3031</strain>
    </source>
</reference>
<dbReference type="PROSITE" id="PS00018">
    <property type="entry name" value="EF_HAND_1"/>
    <property type="match status" value="1"/>
</dbReference>
<sequence length="236" mass="26567">MQAYNVEGNTYKNVIASFGPEDAEILIIGAHYDVCGEQDGADDNASGVVGLLELARLLKNQMLPYRIDLVAYTLEEPPYFRTEHMGSYVHARSLFDKNHAVKGMVSLEMIGYYSDAPASQSYPVGLMKWIYGDRGDYITLALNSFSGSFANQFKRLYFENNSISAKSFKVPGFIGGVDLSDHRNYWKFGYSALMVTNTAFFRNGNYHRVTDQLFTLNLAKMGLTIDGIFRTIKHIK</sequence>
<dbReference type="PANTHER" id="PTHR12147">
    <property type="entry name" value="METALLOPEPTIDASE M28 FAMILY MEMBER"/>
    <property type="match status" value="1"/>
</dbReference>
<dbReference type="Pfam" id="PF04389">
    <property type="entry name" value="Peptidase_M28"/>
    <property type="match status" value="1"/>
</dbReference>
<evidence type="ECO:0000259" key="1">
    <source>
        <dbReference type="Pfam" id="PF04389"/>
    </source>
</evidence>